<comment type="caution">
    <text evidence="4">The sequence shown here is derived from an EMBL/GenBank/DDBJ whole genome shotgun (WGS) entry which is preliminary data.</text>
</comment>
<dbReference type="InterPro" id="IPR051799">
    <property type="entry name" value="NADH_flavin_oxidoreductase"/>
</dbReference>
<dbReference type="GO" id="GO:0010181">
    <property type="term" value="F:FMN binding"/>
    <property type="evidence" value="ECO:0007669"/>
    <property type="project" value="InterPro"/>
</dbReference>
<keyword evidence="2" id="KW-0560">Oxidoreductase</keyword>
<protein>
    <submittedName>
        <fullName evidence="4">FAD/FMN dependent oxidoreductase</fullName>
    </submittedName>
    <submittedName>
        <fullName evidence="5">FAD/FMN_dependent oxidoreductase</fullName>
    </submittedName>
</protein>
<sequence length="340" mass="37833">MFNKYTIGNFEVQNRCVRSATATGTCDIVTGILEQKFYDIYESLARGNVGLIIQEHAFVSLKGHADHKQLGIHQDSMIQYHQLANSKMRAANNNIKICSQLAHAGPNCSNENKIEINNASVSDFQIVVQEFKDAAIRAKIANYDCVQIHAGHTYLLSQSISTYYNNRTDEYKASEFKLLKDVLEAIRTVGIPVGVKLQCDDFIEGYSMNAKSACKIIESLQFDFVEVSGGGYTGGAKFGTIRQGKDKYYYQHVIQELKQLNLLNKQPVIVTGGFQNIEDANLAFQDGVPLVGFARKFLRNDQFLIDGDTKKCAKCNQCINGLLKNSEAVCIVSAKQSKLI</sequence>
<evidence type="ECO:0000313" key="4">
    <source>
        <dbReference type="EMBL" id="CAI9927546.1"/>
    </source>
</evidence>
<evidence type="ECO:0000313" key="6">
    <source>
        <dbReference type="Proteomes" id="UP001642409"/>
    </source>
</evidence>
<gene>
    <name evidence="4" type="ORF">HINF_LOCUS15191</name>
    <name evidence="5" type="ORF">HINF_LOCUS2104</name>
</gene>
<dbReference type="Gene3D" id="3.20.20.70">
    <property type="entry name" value="Aldolase class I"/>
    <property type="match status" value="1"/>
</dbReference>
<evidence type="ECO:0000313" key="5">
    <source>
        <dbReference type="EMBL" id="CAL5972836.1"/>
    </source>
</evidence>
<dbReference type="EMBL" id="CATOUU010000380">
    <property type="protein sequence ID" value="CAI9927546.1"/>
    <property type="molecule type" value="Genomic_DNA"/>
</dbReference>
<dbReference type="AlphaFoldDB" id="A0AA86NZA0"/>
<dbReference type="SUPFAM" id="SSF51395">
    <property type="entry name" value="FMN-linked oxidoreductases"/>
    <property type="match status" value="1"/>
</dbReference>
<dbReference type="PANTHER" id="PTHR43656:SF2">
    <property type="entry name" value="BINDING OXIDOREDUCTASE, PUTATIVE (AFU_ORTHOLOGUE AFUA_2G08260)-RELATED"/>
    <property type="match status" value="1"/>
</dbReference>
<feature type="domain" description="NADH:flavin oxidoreductase/NADH oxidase N-terminal" evidence="3">
    <location>
        <begin position="121"/>
        <end position="303"/>
    </location>
</feature>
<dbReference type="EMBL" id="CAXDID020000003">
    <property type="protein sequence ID" value="CAL5972836.1"/>
    <property type="molecule type" value="Genomic_DNA"/>
</dbReference>
<dbReference type="Pfam" id="PF00724">
    <property type="entry name" value="Oxidored_FMN"/>
    <property type="match status" value="1"/>
</dbReference>
<keyword evidence="1" id="KW-0285">Flavoprotein</keyword>
<dbReference type="PANTHER" id="PTHR43656">
    <property type="entry name" value="BINDING OXIDOREDUCTASE, PUTATIVE (AFU_ORTHOLOGUE AFUA_2G08260)-RELATED"/>
    <property type="match status" value="1"/>
</dbReference>
<dbReference type="InterPro" id="IPR001155">
    <property type="entry name" value="OxRdtase_FMN_N"/>
</dbReference>
<dbReference type="Proteomes" id="UP001642409">
    <property type="component" value="Unassembled WGS sequence"/>
</dbReference>
<reference evidence="5 6" key="2">
    <citation type="submission" date="2024-07" db="EMBL/GenBank/DDBJ databases">
        <authorList>
            <person name="Akdeniz Z."/>
        </authorList>
    </citation>
    <scope>NUCLEOTIDE SEQUENCE [LARGE SCALE GENOMIC DNA]</scope>
</reference>
<evidence type="ECO:0000256" key="2">
    <source>
        <dbReference type="ARBA" id="ARBA00023002"/>
    </source>
</evidence>
<evidence type="ECO:0000259" key="3">
    <source>
        <dbReference type="Pfam" id="PF00724"/>
    </source>
</evidence>
<evidence type="ECO:0000256" key="1">
    <source>
        <dbReference type="ARBA" id="ARBA00022630"/>
    </source>
</evidence>
<dbReference type="InterPro" id="IPR013785">
    <property type="entry name" value="Aldolase_TIM"/>
</dbReference>
<name>A0AA86NZA0_9EUKA</name>
<proteinExistence type="predicted"/>
<dbReference type="GO" id="GO:0016491">
    <property type="term" value="F:oxidoreductase activity"/>
    <property type="evidence" value="ECO:0007669"/>
    <property type="project" value="UniProtKB-KW"/>
</dbReference>
<accession>A0AA86NZA0</accession>
<keyword evidence="6" id="KW-1185">Reference proteome</keyword>
<organism evidence="4">
    <name type="scientific">Hexamita inflata</name>
    <dbReference type="NCBI Taxonomy" id="28002"/>
    <lineage>
        <taxon>Eukaryota</taxon>
        <taxon>Metamonada</taxon>
        <taxon>Diplomonadida</taxon>
        <taxon>Hexamitidae</taxon>
        <taxon>Hexamitinae</taxon>
        <taxon>Hexamita</taxon>
    </lineage>
</organism>
<reference evidence="4" key="1">
    <citation type="submission" date="2023-06" db="EMBL/GenBank/DDBJ databases">
        <authorList>
            <person name="Kurt Z."/>
        </authorList>
    </citation>
    <scope>NUCLEOTIDE SEQUENCE</scope>
</reference>